<dbReference type="EMBL" id="JBJQND010000010">
    <property type="protein sequence ID" value="KAL3862988.1"/>
    <property type="molecule type" value="Genomic_DNA"/>
</dbReference>
<evidence type="ECO:0000313" key="3">
    <source>
        <dbReference type="Proteomes" id="UP001634394"/>
    </source>
</evidence>
<organism evidence="2 3">
    <name type="scientific">Sinanodonta woodiana</name>
    <name type="common">Chinese pond mussel</name>
    <name type="synonym">Anodonta woodiana</name>
    <dbReference type="NCBI Taxonomy" id="1069815"/>
    <lineage>
        <taxon>Eukaryota</taxon>
        <taxon>Metazoa</taxon>
        <taxon>Spiralia</taxon>
        <taxon>Lophotrochozoa</taxon>
        <taxon>Mollusca</taxon>
        <taxon>Bivalvia</taxon>
        <taxon>Autobranchia</taxon>
        <taxon>Heteroconchia</taxon>
        <taxon>Palaeoheterodonta</taxon>
        <taxon>Unionida</taxon>
        <taxon>Unionoidea</taxon>
        <taxon>Unionidae</taxon>
        <taxon>Unioninae</taxon>
        <taxon>Sinanodonta</taxon>
    </lineage>
</organism>
<evidence type="ECO:0000256" key="1">
    <source>
        <dbReference type="SAM" id="MobiDB-lite"/>
    </source>
</evidence>
<gene>
    <name evidence="2" type="ORF">ACJMK2_004770</name>
</gene>
<evidence type="ECO:0000313" key="2">
    <source>
        <dbReference type="EMBL" id="KAL3862988.1"/>
    </source>
</evidence>
<feature type="compositionally biased region" description="Polar residues" evidence="1">
    <location>
        <begin position="186"/>
        <end position="209"/>
    </location>
</feature>
<feature type="region of interest" description="Disordered" evidence="1">
    <location>
        <begin position="404"/>
        <end position="424"/>
    </location>
</feature>
<reference evidence="2 3" key="1">
    <citation type="submission" date="2024-11" db="EMBL/GenBank/DDBJ databases">
        <title>Chromosome-level genome assembly of the freshwater bivalve Anodonta woodiana.</title>
        <authorList>
            <person name="Chen X."/>
        </authorList>
    </citation>
    <scope>NUCLEOTIDE SEQUENCE [LARGE SCALE GENOMIC DNA]</scope>
    <source>
        <strain evidence="2">MN2024</strain>
        <tissue evidence="2">Gills</tissue>
    </source>
</reference>
<dbReference type="PANTHER" id="PTHR47306">
    <property type="entry name" value="SI:CH211-178J18.4-RELATED"/>
    <property type="match status" value="1"/>
</dbReference>
<dbReference type="InterPro" id="IPR046341">
    <property type="entry name" value="SET_dom_sf"/>
</dbReference>
<dbReference type="Gene3D" id="2.170.270.10">
    <property type="entry name" value="SET domain"/>
    <property type="match status" value="1"/>
</dbReference>
<feature type="region of interest" description="Disordered" evidence="1">
    <location>
        <begin position="438"/>
        <end position="505"/>
    </location>
</feature>
<dbReference type="PANTHER" id="PTHR47306:SF2">
    <property type="entry name" value="CORE-BINDING (CB) DOMAIN-CONTAINING PROTEIN"/>
    <property type="match status" value="1"/>
</dbReference>
<feature type="compositionally biased region" description="Low complexity" evidence="1">
    <location>
        <begin position="443"/>
        <end position="453"/>
    </location>
</feature>
<feature type="non-terminal residue" evidence="2">
    <location>
        <position position="1"/>
    </location>
</feature>
<feature type="region of interest" description="Disordered" evidence="1">
    <location>
        <begin position="186"/>
        <end position="226"/>
    </location>
</feature>
<feature type="compositionally biased region" description="Basic and acidic residues" evidence="1">
    <location>
        <begin position="407"/>
        <end position="416"/>
    </location>
</feature>
<dbReference type="Proteomes" id="UP001634394">
    <property type="component" value="Unassembled WGS sequence"/>
</dbReference>
<proteinExistence type="predicted"/>
<sequence>KMSQGVAVKSEEIIMSPSRRRTYADVAASAPKATVGREETVVSIKTESKPKPAASCMKGIKTEKGTLYNFTRRQRTIPKAKATLLKKPLTSRIETVTKASNDSASEDNSICASNDAILEFLIERPPMIVQGTDLTIKSVDRMSNAPSRAQKYASIAKWIIDINATDLNIPSPVISLADCNIEGESTQRGESNTFKSNITPVNSNSSQGKRTPARAAVSRRVDSNSSLSTHKRIGIINSSEVVKGKTQRVTSKSKTKVTGAATNVPINMIRSAQIIQQAQATQVTNKTKCLPTAVCPICKERVARILQHLQRTCMPDSRGFDIDQRKSIAALVYYNHDLSKLAIIKTSELLAAAYQTNSMVNYIEFVANLLEINGINVIRDAVMPSNSSIVLPISIDNNNLRSQPSETIRKESKEDTTCIPASPSRARINSGIQLREAPPALPCIPASPSSPRASIRKESKEDTTCIPASPSPPRARSNSGIQPREAPPALPTHIFDSPIKSSSSYDQPMETICEESNDVISVGQVCPLPQLNLKPVISPKRLSGKRKIVSDITSNSPVKKLKGISTPIKGTATSKKGKKVSLDSNMSTDSSSTISLKGTKYTNPVNVAMSKLGFYNKFDFNATPILINFDRHLATTLFINKVLYRNQLVANVNRVLYKLHPAYANPDILADTAALKKYFDSFPSCLAASSKANYIKALNIFIGYCSQTSEVREKYTKLIESIGYIRECLGSIRTGLAKSTSRMAERKASQFRGDIETIPITEILNCVDVLKDKYIKYLDRKRIQHMQLKSLNTYFNAVITLKNAQRPSVFSNMQLHEFQSPVRAETSTGAVRLSVGVVDHKTASTQLATVSFTETEYEEVRKYIEKVRPSFAKINSPTTVFINRNGLKVHNPSSDLRSRQIELGLRNITSTDARHSYGTLSASKLGPEERNALATYLAHSLSTANANYVNITTDKIQAMVSAITVLQDPDQPDLTNMPGPSTSRCIDAIPATIDSPSTTKQPHVKKQPSPSQIDKERLYKKITEHFTINEDDDIPKKWDIKILAENNFGCSNFDDKEVRRIRARLDYIRNTKRSIQVISYFPGIRPSDEEINKYLTSKDWYNKDTFSMVVKNWTPISSPYNIERLKFILGKCIKKQKWPGLVVQNGILLSKVVFYTGQIVCDYHADILTHDEGMTKYDSCDDNTYRQNMYFFNHGRDRFCLDGNLPCSCHDLPSNKLQGRLIPHAIDGANVVAKVYYVGERPHLIFEAIHNIPTGTSFRFDKGAHIETKF</sequence>
<keyword evidence="3" id="KW-1185">Reference proteome</keyword>
<protein>
    <submittedName>
        <fullName evidence="2">Uncharacterized protein</fullName>
    </submittedName>
</protein>
<comment type="caution">
    <text evidence="2">The sequence shown here is derived from an EMBL/GenBank/DDBJ whole genome shotgun (WGS) entry which is preliminary data.</text>
</comment>
<dbReference type="Gene3D" id="1.10.443.10">
    <property type="entry name" value="Intergrase catalytic core"/>
    <property type="match status" value="1"/>
</dbReference>
<dbReference type="SUPFAM" id="SSF82199">
    <property type="entry name" value="SET domain"/>
    <property type="match status" value="1"/>
</dbReference>
<name>A0ABD3VQM3_SINWO</name>
<accession>A0ABD3VQM3</accession>
<dbReference type="AlphaFoldDB" id="A0ABD3VQM3"/>
<dbReference type="InterPro" id="IPR013762">
    <property type="entry name" value="Integrase-like_cat_sf"/>
</dbReference>